<accession>U1FNN7</accession>
<evidence type="ECO:0000256" key="1">
    <source>
        <dbReference type="ARBA" id="ARBA00022679"/>
    </source>
</evidence>
<dbReference type="InterPro" id="IPR029044">
    <property type="entry name" value="Nucleotide-diphossugar_trans"/>
</dbReference>
<evidence type="ECO:0000313" key="5">
    <source>
        <dbReference type="EMBL" id="ERK04975.1"/>
    </source>
</evidence>
<dbReference type="SUPFAM" id="SSF53448">
    <property type="entry name" value="Nucleotide-diphospho-sugar transferases"/>
    <property type="match status" value="1"/>
</dbReference>
<protein>
    <submittedName>
        <fullName evidence="4">MobA-like NTP transferase domain protein</fullName>
    </submittedName>
</protein>
<feature type="domain" description="MobA-like NTP transferase" evidence="3">
    <location>
        <begin position="72"/>
        <end position="183"/>
    </location>
</feature>
<name>U1FNN7_TRESO</name>
<dbReference type="GO" id="GO:0016779">
    <property type="term" value="F:nucleotidyltransferase activity"/>
    <property type="evidence" value="ECO:0007669"/>
    <property type="project" value="UniProtKB-KW"/>
</dbReference>
<dbReference type="STRING" id="1125725.HMPREF1325_1583"/>
<dbReference type="Proteomes" id="UP000016412">
    <property type="component" value="Unassembled WGS sequence"/>
</dbReference>
<evidence type="ECO:0000259" key="3">
    <source>
        <dbReference type="Pfam" id="PF12804"/>
    </source>
</evidence>
<keyword evidence="2" id="KW-0548">Nucleotidyltransferase</keyword>
<dbReference type="InterPro" id="IPR025877">
    <property type="entry name" value="MobA-like_NTP_Trfase"/>
</dbReference>
<dbReference type="OrthoDB" id="9803871at2"/>
<comment type="caution">
    <text evidence="4">The sequence shown here is derived from an EMBL/GenBank/DDBJ whole genome shotgun (WGS) entry which is preliminary data.</text>
</comment>
<reference evidence="6 7" key="1">
    <citation type="submission" date="2013-08" db="EMBL/GenBank/DDBJ databases">
        <authorList>
            <person name="Durkin A.S."/>
            <person name="Haft D.R."/>
            <person name="McCorrison J."/>
            <person name="Torralba M."/>
            <person name="Gillis M."/>
            <person name="Haft D.H."/>
            <person name="Methe B."/>
            <person name="Sutton G."/>
            <person name="Nelson K.E."/>
        </authorList>
    </citation>
    <scope>NUCLEOTIDE SEQUENCE [LARGE SCALE GENOMIC DNA]</scope>
    <source>
        <strain evidence="5 7">ATCC 35536</strain>
        <strain evidence="4 6">VPI DR56BR1116</strain>
    </source>
</reference>
<dbReference type="Gene3D" id="3.90.550.10">
    <property type="entry name" value="Spore Coat Polysaccharide Biosynthesis Protein SpsA, Chain A"/>
    <property type="match status" value="1"/>
</dbReference>
<organism evidence="4 6">
    <name type="scientific">Treponema socranskii subsp. socranskii VPI DR56BR1116 = ATCC 35536</name>
    <dbReference type="NCBI Taxonomy" id="1125725"/>
    <lineage>
        <taxon>Bacteria</taxon>
        <taxon>Pseudomonadati</taxon>
        <taxon>Spirochaetota</taxon>
        <taxon>Spirochaetia</taxon>
        <taxon>Spirochaetales</taxon>
        <taxon>Treponemataceae</taxon>
        <taxon>Treponema</taxon>
    </lineage>
</organism>
<dbReference type="EMBL" id="AUZJ01000017">
    <property type="protein sequence ID" value="ERF61091.1"/>
    <property type="molecule type" value="Genomic_DNA"/>
</dbReference>
<dbReference type="Proteomes" id="UP000016646">
    <property type="component" value="Unassembled WGS sequence"/>
</dbReference>
<evidence type="ECO:0000313" key="4">
    <source>
        <dbReference type="EMBL" id="ERF61091.1"/>
    </source>
</evidence>
<evidence type="ECO:0000313" key="7">
    <source>
        <dbReference type="Proteomes" id="UP000016646"/>
    </source>
</evidence>
<dbReference type="CDD" id="cd02523">
    <property type="entry name" value="PC_cytidylyltransferase"/>
    <property type="match status" value="1"/>
</dbReference>
<keyword evidence="7" id="KW-1185">Reference proteome</keyword>
<dbReference type="PATRIC" id="fig|1125725.3.peg.867"/>
<dbReference type="RefSeq" id="WP_021329933.1">
    <property type="nucleotide sequence ID" value="NZ_AUZJ01000017.1"/>
</dbReference>
<dbReference type="Pfam" id="PF12804">
    <property type="entry name" value="NTP_transf_3"/>
    <property type="match status" value="1"/>
</dbReference>
<dbReference type="InterPro" id="IPR050065">
    <property type="entry name" value="GlmU-like"/>
</dbReference>
<dbReference type="PANTHER" id="PTHR43584:SF5">
    <property type="entry name" value="PROTEIN LICC"/>
    <property type="match status" value="1"/>
</dbReference>
<dbReference type="EMBL" id="AVQI01000006">
    <property type="protein sequence ID" value="ERK04975.1"/>
    <property type="molecule type" value="Genomic_DNA"/>
</dbReference>
<proteinExistence type="predicted"/>
<dbReference type="eggNOG" id="COG4750">
    <property type="taxonomic scope" value="Bacteria"/>
</dbReference>
<keyword evidence="1 4" id="KW-0808">Transferase</keyword>
<sequence>MSLTKNQFDVLSFFAQAKGHPTQRDTAHALGKSLGLVNKTLAELKALGCIDEKGEPTEKGNLALEPYRVKRAVIIAAGFSSRLAPVTLSTPKPLVRVHGKRIIDSLLDALIAAGITEIYVIRGYRGEQFEELKQSYPSIRFIENPRYNEENNISSMVAASGHFENAYVCEADLILQKPGLISKYQYHTNYLAFQTDKTDDWCFYERNGCISRLSVGGVRCWQMIGISYWNEEDGKRLSRDIRAVYDMPGGKERYWDQVPLEYRLKDYNVRIRECVKNDIIEIDTFPELKSIDAAYC</sequence>
<evidence type="ECO:0000313" key="6">
    <source>
        <dbReference type="Proteomes" id="UP000016412"/>
    </source>
</evidence>
<dbReference type="PANTHER" id="PTHR43584">
    <property type="entry name" value="NUCLEOTIDYL TRANSFERASE"/>
    <property type="match status" value="1"/>
</dbReference>
<gene>
    <name evidence="5" type="ORF">HMPREF0860_0611</name>
    <name evidence="4" type="ORF">HMPREF1325_1583</name>
</gene>
<dbReference type="AlphaFoldDB" id="U1FNN7"/>
<evidence type="ECO:0000256" key="2">
    <source>
        <dbReference type="ARBA" id="ARBA00022695"/>
    </source>
</evidence>